<evidence type="ECO:0000313" key="2">
    <source>
        <dbReference type="EMBL" id="MDT2516996.1"/>
    </source>
</evidence>
<dbReference type="Proteomes" id="UP001264335">
    <property type="component" value="Unassembled WGS sequence"/>
</dbReference>
<comment type="caution">
    <text evidence="1">The sequence shown here is derived from an EMBL/GenBank/DDBJ whole genome shotgun (WGS) entry which is preliminary data.</text>
</comment>
<evidence type="ECO:0000313" key="4">
    <source>
        <dbReference type="Proteomes" id="UP001264335"/>
    </source>
</evidence>
<dbReference type="EMBL" id="JARPWH010000064">
    <property type="protein sequence ID" value="MDT2403763.1"/>
    <property type="molecule type" value="Genomic_DNA"/>
</dbReference>
<dbReference type="AlphaFoldDB" id="A0AAJ1J3Q4"/>
<organism evidence="1 3">
    <name type="scientific">Enterococcus avium</name>
    <name type="common">Streptococcus avium</name>
    <dbReference type="NCBI Taxonomy" id="33945"/>
    <lineage>
        <taxon>Bacteria</taxon>
        <taxon>Bacillati</taxon>
        <taxon>Bacillota</taxon>
        <taxon>Bacilli</taxon>
        <taxon>Lactobacillales</taxon>
        <taxon>Enterococcaceae</taxon>
        <taxon>Enterococcus</taxon>
    </lineage>
</organism>
<name>A0AAJ1J3Q4_ENTAV</name>
<reference evidence="1 4" key="1">
    <citation type="submission" date="2023-03" db="EMBL/GenBank/DDBJ databases">
        <authorList>
            <person name="Shen W."/>
            <person name="Cai J."/>
        </authorList>
    </citation>
    <scope>NUCLEOTIDE SEQUENCE</scope>
    <source>
        <strain evidence="1">P33-2</strain>
        <strain evidence="2 4">Y2</strain>
    </source>
</reference>
<evidence type="ECO:0000313" key="1">
    <source>
        <dbReference type="EMBL" id="MDT2403763.1"/>
    </source>
</evidence>
<proteinExistence type="predicted"/>
<dbReference type="Proteomes" id="UP001260773">
    <property type="component" value="Unassembled WGS sequence"/>
</dbReference>
<evidence type="ECO:0000313" key="3">
    <source>
        <dbReference type="Proteomes" id="UP001260773"/>
    </source>
</evidence>
<sequence>MAIKTDVFSILDARIEILERKVEWFEKFGNRSKTKEVLEHVIAIERLSELKSVKSYLEYSVHWQN</sequence>
<dbReference type="EMBL" id="JARPWY010000134">
    <property type="protein sequence ID" value="MDT2516996.1"/>
    <property type="molecule type" value="Genomic_DNA"/>
</dbReference>
<gene>
    <name evidence="1" type="ORF">P7D43_15450</name>
    <name evidence="2" type="ORF">P7D79_22495</name>
</gene>
<dbReference type="RefSeq" id="WP_016182031.1">
    <property type="nucleotide sequence ID" value="NZ_CAAKOC010000054.1"/>
</dbReference>
<protein>
    <submittedName>
        <fullName evidence="1">Uncharacterized protein</fullName>
    </submittedName>
</protein>
<accession>A0AAJ1J3Q4</accession>